<organism evidence="1 2">
    <name type="scientific">Periplaneta americana</name>
    <name type="common">American cockroach</name>
    <name type="synonym">Blatta americana</name>
    <dbReference type="NCBI Taxonomy" id="6978"/>
    <lineage>
        <taxon>Eukaryota</taxon>
        <taxon>Metazoa</taxon>
        <taxon>Ecdysozoa</taxon>
        <taxon>Arthropoda</taxon>
        <taxon>Hexapoda</taxon>
        <taxon>Insecta</taxon>
        <taxon>Pterygota</taxon>
        <taxon>Neoptera</taxon>
        <taxon>Polyneoptera</taxon>
        <taxon>Dictyoptera</taxon>
        <taxon>Blattodea</taxon>
        <taxon>Blattoidea</taxon>
        <taxon>Blattidae</taxon>
        <taxon>Blattinae</taxon>
        <taxon>Periplaneta</taxon>
    </lineage>
</organism>
<evidence type="ECO:0000313" key="2">
    <source>
        <dbReference type="Proteomes" id="UP001148838"/>
    </source>
</evidence>
<keyword evidence="2" id="KW-1185">Reference proteome</keyword>
<evidence type="ECO:0000313" key="1">
    <source>
        <dbReference type="EMBL" id="KAJ4431461.1"/>
    </source>
</evidence>
<accession>A0ABQ8SC88</accession>
<reference evidence="1 2" key="1">
    <citation type="journal article" date="2022" name="Allergy">
        <title>Genome assembly and annotation of Periplaneta americana reveal a comprehensive cockroach allergen profile.</title>
        <authorList>
            <person name="Wang L."/>
            <person name="Xiong Q."/>
            <person name="Saelim N."/>
            <person name="Wang L."/>
            <person name="Nong W."/>
            <person name="Wan A.T."/>
            <person name="Shi M."/>
            <person name="Liu X."/>
            <person name="Cao Q."/>
            <person name="Hui J.H.L."/>
            <person name="Sookrung N."/>
            <person name="Leung T.F."/>
            <person name="Tungtrongchitr A."/>
            <person name="Tsui S.K.W."/>
        </authorList>
    </citation>
    <scope>NUCLEOTIDE SEQUENCE [LARGE SCALE GENOMIC DNA]</scope>
    <source>
        <strain evidence="1">PWHHKU_190912</strain>
    </source>
</reference>
<comment type="caution">
    <text evidence="1">The sequence shown here is derived from an EMBL/GenBank/DDBJ whole genome shotgun (WGS) entry which is preliminary data.</text>
</comment>
<proteinExistence type="predicted"/>
<dbReference type="EMBL" id="JAJSOF020000031">
    <property type="protein sequence ID" value="KAJ4431461.1"/>
    <property type="molecule type" value="Genomic_DNA"/>
</dbReference>
<dbReference type="Proteomes" id="UP001148838">
    <property type="component" value="Unassembled WGS sequence"/>
</dbReference>
<protein>
    <submittedName>
        <fullName evidence="1">Uncharacterized protein</fullName>
    </submittedName>
</protein>
<name>A0ABQ8SC88_PERAM</name>
<dbReference type="Gene3D" id="3.30.420.10">
    <property type="entry name" value="Ribonuclease H-like superfamily/Ribonuclease H"/>
    <property type="match status" value="1"/>
</dbReference>
<sequence>MKLQETVEICETKFSDGRFKRALRVVAMELSTVFTTFGVNSFTSLCDDSALEHPPYSPDLSPYDFDLIPQLKKPLNGKRFANREDIITAFRREVLHTADCIQHLHHR</sequence>
<dbReference type="InterPro" id="IPR036397">
    <property type="entry name" value="RNaseH_sf"/>
</dbReference>
<gene>
    <name evidence="1" type="ORF">ANN_20059</name>
</gene>